<keyword evidence="2" id="KW-1185">Reference proteome</keyword>
<gene>
    <name evidence="1" type="ORF">H6G95_29800</name>
</gene>
<reference evidence="1 2" key="1">
    <citation type="journal article" date="2020" name="ISME J.">
        <title>Comparative genomics reveals insights into cyanobacterial evolution and habitat adaptation.</title>
        <authorList>
            <person name="Chen M.Y."/>
            <person name="Teng W.K."/>
            <person name="Zhao L."/>
            <person name="Hu C.X."/>
            <person name="Zhou Y.K."/>
            <person name="Han B.P."/>
            <person name="Song L.R."/>
            <person name="Shu W.S."/>
        </authorList>
    </citation>
    <scope>NUCLEOTIDE SEQUENCE [LARGE SCALE GENOMIC DNA]</scope>
    <source>
        <strain evidence="1 2">FACHB-391</strain>
    </source>
</reference>
<dbReference type="RefSeq" id="WP_190901151.1">
    <property type="nucleotide sequence ID" value="NZ_JACJTE010000057.1"/>
</dbReference>
<comment type="caution">
    <text evidence="1">The sequence shown here is derived from an EMBL/GenBank/DDBJ whole genome shotgun (WGS) entry which is preliminary data.</text>
</comment>
<dbReference type="EMBL" id="JACJTE010000057">
    <property type="protein sequence ID" value="MBD2564708.1"/>
    <property type="molecule type" value="Genomic_DNA"/>
</dbReference>
<accession>A0ABR8F3G3</accession>
<dbReference type="Gene3D" id="2.60.120.620">
    <property type="entry name" value="q2cbj1_9rhob like domain"/>
    <property type="match status" value="1"/>
</dbReference>
<proteinExistence type="predicted"/>
<name>A0ABR8F3G3_NOSLI</name>
<dbReference type="Proteomes" id="UP000604661">
    <property type="component" value="Unassembled WGS sequence"/>
</dbReference>
<sequence length="277" mass="32523">MVNINASTDYSKRVPNRLITKLGRFSWFRGIRSKIKKIPKTYKVQFSNIFFEDINTKHCLEQINNTSLYQGFYLNQNLVDEIFNFAIDNECIEPKTDKIFYALLYNNLPKSNYIYRGLVTNTHKCRAIDEVKFNYKAIEIATKFLGYEPTNITQHLTWSLVVPESEHFIQQNYPAARWHYDVVGEESLTFNFYLTDVNNDQEGPHQFISGSHKNLPWQLLFKPSSIRENTLDKYFPQQLKSSILGKSGYGFIENPLCLHRVKPPAMKPRLILQLRYS</sequence>
<organism evidence="1 2">
    <name type="scientific">Nostoc linckia FACHB-391</name>
    <dbReference type="NCBI Taxonomy" id="2692906"/>
    <lineage>
        <taxon>Bacteria</taxon>
        <taxon>Bacillati</taxon>
        <taxon>Cyanobacteriota</taxon>
        <taxon>Cyanophyceae</taxon>
        <taxon>Nostocales</taxon>
        <taxon>Nostocaceae</taxon>
        <taxon>Nostoc</taxon>
    </lineage>
</organism>
<protein>
    <recommendedName>
        <fullName evidence="3">Phytanoyl-CoA dioxygenase</fullName>
    </recommendedName>
</protein>
<evidence type="ECO:0000313" key="1">
    <source>
        <dbReference type="EMBL" id="MBD2564708.1"/>
    </source>
</evidence>
<evidence type="ECO:0000313" key="2">
    <source>
        <dbReference type="Proteomes" id="UP000604661"/>
    </source>
</evidence>
<evidence type="ECO:0008006" key="3">
    <source>
        <dbReference type="Google" id="ProtNLM"/>
    </source>
</evidence>
<dbReference type="SUPFAM" id="SSF51197">
    <property type="entry name" value="Clavaminate synthase-like"/>
    <property type="match status" value="1"/>
</dbReference>